<comment type="similarity">
    <text evidence="2">Belongs to the binding-protein-dependent transport system permease family. FecCD subfamily.</text>
</comment>
<dbReference type="PANTHER" id="PTHR30472:SF24">
    <property type="entry name" value="FERRIC ENTEROBACTIN TRANSPORT SYSTEM PERMEASE PROTEIN FEPG"/>
    <property type="match status" value="1"/>
</dbReference>
<feature type="transmembrane region" description="Helical" evidence="8">
    <location>
        <begin position="291"/>
        <end position="312"/>
    </location>
</feature>
<name>A0A7D4BEB8_9BACL</name>
<accession>A0A7D4BEB8</accession>
<feature type="transmembrane region" description="Helical" evidence="8">
    <location>
        <begin position="78"/>
        <end position="96"/>
    </location>
</feature>
<feature type="transmembrane region" description="Helical" evidence="8">
    <location>
        <begin position="252"/>
        <end position="279"/>
    </location>
</feature>
<dbReference type="FunFam" id="1.10.3470.10:FF:000001">
    <property type="entry name" value="Vitamin B12 ABC transporter permease BtuC"/>
    <property type="match status" value="1"/>
</dbReference>
<dbReference type="Proteomes" id="UP000503088">
    <property type="component" value="Chromosome"/>
</dbReference>
<feature type="transmembrane region" description="Helical" evidence="8">
    <location>
        <begin position="209"/>
        <end position="231"/>
    </location>
</feature>
<dbReference type="EMBL" id="CP048104">
    <property type="protein sequence ID" value="QKG83412.1"/>
    <property type="molecule type" value="Genomic_DNA"/>
</dbReference>
<comment type="subcellular location">
    <subcellularLocation>
        <location evidence="1">Cell membrane</location>
        <topology evidence="1">Multi-pass membrane protein</topology>
    </subcellularLocation>
</comment>
<evidence type="ECO:0000313" key="10">
    <source>
        <dbReference type="Proteomes" id="UP000503088"/>
    </source>
</evidence>
<dbReference type="AlphaFoldDB" id="A0A7D4BEB8"/>
<evidence type="ECO:0000256" key="7">
    <source>
        <dbReference type="ARBA" id="ARBA00023136"/>
    </source>
</evidence>
<evidence type="ECO:0000313" key="9">
    <source>
        <dbReference type="EMBL" id="QKG83412.1"/>
    </source>
</evidence>
<keyword evidence="6 8" id="KW-1133">Transmembrane helix</keyword>
<evidence type="ECO:0000256" key="8">
    <source>
        <dbReference type="SAM" id="Phobius"/>
    </source>
</evidence>
<organism evidence="9 10">
    <name type="scientific">Kroppenstedtia pulmonis</name>
    <dbReference type="NCBI Taxonomy" id="1380685"/>
    <lineage>
        <taxon>Bacteria</taxon>
        <taxon>Bacillati</taxon>
        <taxon>Bacillota</taxon>
        <taxon>Bacilli</taxon>
        <taxon>Bacillales</taxon>
        <taxon>Thermoactinomycetaceae</taxon>
        <taxon>Kroppenstedtia</taxon>
    </lineage>
</organism>
<dbReference type="Gene3D" id="1.10.3470.10">
    <property type="entry name" value="ABC transporter involved in vitamin B12 uptake, BtuC"/>
    <property type="match status" value="1"/>
</dbReference>
<keyword evidence="5 8" id="KW-0812">Transmembrane</keyword>
<dbReference type="KEGG" id="kpul:GXN76_02265"/>
<keyword evidence="10" id="KW-1185">Reference proteome</keyword>
<dbReference type="GO" id="GO:0022857">
    <property type="term" value="F:transmembrane transporter activity"/>
    <property type="evidence" value="ECO:0007669"/>
    <property type="project" value="InterPro"/>
</dbReference>
<evidence type="ECO:0000256" key="4">
    <source>
        <dbReference type="ARBA" id="ARBA00022475"/>
    </source>
</evidence>
<dbReference type="InterPro" id="IPR000522">
    <property type="entry name" value="ABC_transptr_permease_BtuC"/>
</dbReference>
<dbReference type="InterPro" id="IPR037294">
    <property type="entry name" value="ABC_BtuC-like"/>
</dbReference>
<keyword evidence="4" id="KW-1003">Cell membrane</keyword>
<feature type="transmembrane region" description="Helical" evidence="8">
    <location>
        <begin position="324"/>
        <end position="341"/>
    </location>
</feature>
<dbReference type="RefSeq" id="WP_173220122.1">
    <property type="nucleotide sequence ID" value="NZ_CP048104.1"/>
</dbReference>
<feature type="transmembrane region" description="Helical" evidence="8">
    <location>
        <begin position="108"/>
        <end position="127"/>
    </location>
</feature>
<evidence type="ECO:0000256" key="1">
    <source>
        <dbReference type="ARBA" id="ARBA00004651"/>
    </source>
</evidence>
<feature type="transmembrane region" description="Helical" evidence="8">
    <location>
        <begin position="164"/>
        <end position="189"/>
    </location>
</feature>
<evidence type="ECO:0000256" key="2">
    <source>
        <dbReference type="ARBA" id="ARBA00007935"/>
    </source>
</evidence>
<keyword evidence="3" id="KW-0813">Transport</keyword>
<protein>
    <submittedName>
        <fullName evidence="9">Iron ABC transporter permease</fullName>
    </submittedName>
</protein>
<reference evidence="9 10" key="1">
    <citation type="submission" date="2020-01" db="EMBL/GenBank/DDBJ databases">
        <authorList>
            <person name="Gulvik C.A."/>
            <person name="Batra D.G."/>
        </authorList>
    </citation>
    <scope>NUCLEOTIDE SEQUENCE [LARGE SCALE GENOMIC DNA]</scope>
    <source>
        <strain evidence="9 10">W9323</strain>
    </source>
</reference>
<sequence length="347" mass="36579">MRNRHFSIRLRRPSISFLIDIRALTSLVLLTFLCLIVVVLSIGTGEMNISPWNVIKSLTGFGDPGDTMIVLNLRLPRVLTALLVGISIAVSGAILQGIMRNPLASPDIIGITGGASVAAVAFLTLFSRLGVTWLPAGAFIGGACAAIMIYVLAWKKGVSPLRLVLIGVGVNSAANGLTTLLLILSPLYAANQAIVWLAGSVYASSWDTVWTLLPWFFILIPLSLILTRQLNVQQMGESIAVGLGNSLQRQRLLLVLVSVALASSAVAASGPIAFVGLMAPHIARLLTGPSFGSLLPVSGVIGGILVTVADWIGRTAFSPLDLPAGLFTAVLGAPFLIYLLYRTAKVH</sequence>
<proteinExistence type="inferred from homology"/>
<dbReference type="SUPFAM" id="SSF81345">
    <property type="entry name" value="ABC transporter involved in vitamin B12 uptake, BtuC"/>
    <property type="match status" value="1"/>
</dbReference>
<feature type="transmembrane region" description="Helical" evidence="8">
    <location>
        <begin position="21"/>
        <end position="42"/>
    </location>
</feature>
<dbReference type="GO" id="GO:0033214">
    <property type="term" value="P:siderophore-iron import into cell"/>
    <property type="evidence" value="ECO:0007669"/>
    <property type="project" value="TreeGrafter"/>
</dbReference>
<dbReference type="PANTHER" id="PTHR30472">
    <property type="entry name" value="FERRIC ENTEROBACTIN TRANSPORT SYSTEM PERMEASE PROTEIN"/>
    <property type="match status" value="1"/>
</dbReference>
<dbReference type="Pfam" id="PF01032">
    <property type="entry name" value="FecCD"/>
    <property type="match status" value="1"/>
</dbReference>
<evidence type="ECO:0000256" key="5">
    <source>
        <dbReference type="ARBA" id="ARBA00022692"/>
    </source>
</evidence>
<gene>
    <name evidence="9" type="ORF">GXN76_02265</name>
</gene>
<dbReference type="GO" id="GO:0005886">
    <property type="term" value="C:plasma membrane"/>
    <property type="evidence" value="ECO:0007669"/>
    <property type="project" value="UniProtKB-SubCell"/>
</dbReference>
<dbReference type="CDD" id="cd06550">
    <property type="entry name" value="TM_ABC_iron-siderophores_like"/>
    <property type="match status" value="1"/>
</dbReference>
<feature type="transmembrane region" description="Helical" evidence="8">
    <location>
        <begin position="133"/>
        <end position="152"/>
    </location>
</feature>
<evidence type="ECO:0000256" key="6">
    <source>
        <dbReference type="ARBA" id="ARBA00022989"/>
    </source>
</evidence>
<keyword evidence="7 8" id="KW-0472">Membrane</keyword>
<evidence type="ECO:0000256" key="3">
    <source>
        <dbReference type="ARBA" id="ARBA00022448"/>
    </source>
</evidence>